<keyword evidence="1" id="KW-0560">Oxidoreductase</keyword>
<evidence type="ECO:0000256" key="2">
    <source>
        <dbReference type="ARBA" id="ARBA00023027"/>
    </source>
</evidence>
<accession>A0A0A0D7D7</accession>
<dbReference type="InterPro" id="IPR006140">
    <property type="entry name" value="D-isomer_DH_NAD-bd"/>
</dbReference>
<sequence>MDRNTDRLNVLIASPLEEEHVARIRAVASDRVDVIYEPDLLPPTRYVADHNGPAGFRRNEEQEARWRRHLAKADILWDFPPDASDGSPGLSLAPRVKWIQATSSGIGNRVARLGLKDSAIVLTTAKGVHAGPLTEFVFHSLIGHWKRHLHVQAEQKRRHWDRFCGEELAGKTLAVVGVGEVGRRVIQIGKAFDMRVVALARPGSKRTAAELGVDALFPSDDLHRMLGEADALVLIIPHTAETEGMIDRAAIAAMKPGVVLVNIARGQVIDEQAMTDALRTGHIAFAALDVFTVEPLPPSSPLWDMPNVLVSPHSASTATGENGKITEIFCRNLKCFVEGRISEMTNLFDRSLTH</sequence>
<evidence type="ECO:0000313" key="4">
    <source>
        <dbReference type="EMBL" id="KGM34044.1"/>
    </source>
</evidence>
<keyword evidence="2" id="KW-0520">NAD</keyword>
<evidence type="ECO:0000259" key="3">
    <source>
        <dbReference type="Pfam" id="PF02826"/>
    </source>
</evidence>
<feature type="domain" description="D-isomer specific 2-hydroxyacid dehydrogenase NAD-binding" evidence="3">
    <location>
        <begin position="141"/>
        <end position="315"/>
    </location>
</feature>
<dbReference type="RefSeq" id="WP_034836460.1">
    <property type="nucleotide sequence ID" value="NZ_JANX01000125.1"/>
</dbReference>
<dbReference type="Proteomes" id="UP000029995">
    <property type="component" value="Unassembled WGS sequence"/>
</dbReference>
<dbReference type="Gene3D" id="3.40.50.720">
    <property type="entry name" value="NAD(P)-binding Rossmann-like Domain"/>
    <property type="match status" value="2"/>
</dbReference>
<reference evidence="4 5" key="1">
    <citation type="submission" date="2014-01" db="EMBL/GenBank/DDBJ databases">
        <title>Genome sequence determination for a cystic fibrosis isolate, Inquilinus limosus.</title>
        <authorList>
            <person name="Pino M."/>
            <person name="Di Conza J."/>
            <person name="Gutkind G."/>
        </authorList>
    </citation>
    <scope>NUCLEOTIDE SEQUENCE [LARGE SCALE GENOMIC DNA]</scope>
    <source>
        <strain evidence="4 5">MP06</strain>
    </source>
</reference>
<dbReference type="InterPro" id="IPR029753">
    <property type="entry name" value="D-isomer_DH_CS"/>
</dbReference>
<dbReference type="AlphaFoldDB" id="A0A0A0D7D7"/>
<name>A0A0A0D7D7_9PROT</name>
<dbReference type="PANTHER" id="PTHR43333">
    <property type="entry name" value="2-HACID_DH_C DOMAIN-CONTAINING PROTEIN"/>
    <property type="match status" value="1"/>
</dbReference>
<comment type="caution">
    <text evidence="4">The sequence shown here is derived from an EMBL/GenBank/DDBJ whole genome shotgun (WGS) entry which is preliminary data.</text>
</comment>
<dbReference type="PANTHER" id="PTHR43333:SF1">
    <property type="entry name" value="D-ISOMER SPECIFIC 2-HYDROXYACID DEHYDROGENASE NAD-BINDING DOMAIN-CONTAINING PROTEIN"/>
    <property type="match status" value="1"/>
</dbReference>
<dbReference type="SUPFAM" id="SSF51735">
    <property type="entry name" value="NAD(P)-binding Rossmann-fold domains"/>
    <property type="match status" value="1"/>
</dbReference>
<dbReference type="Pfam" id="PF02826">
    <property type="entry name" value="2-Hacid_dh_C"/>
    <property type="match status" value="1"/>
</dbReference>
<gene>
    <name evidence="4" type="ORF">P409_12400</name>
</gene>
<evidence type="ECO:0000256" key="1">
    <source>
        <dbReference type="ARBA" id="ARBA00023002"/>
    </source>
</evidence>
<dbReference type="OrthoDB" id="9793626at2"/>
<dbReference type="CDD" id="cd05300">
    <property type="entry name" value="2-Hacid_dh_1"/>
    <property type="match status" value="1"/>
</dbReference>
<dbReference type="EMBL" id="JANX01000125">
    <property type="protein sequence ID" value="KGM34044.1"/>
    <property type="molecule type" value="Genomic_DNA"/>
</dbReference>
<dbReference type="PROSITE" id="PS00671">
    <property type="entry name" value="D_2_HYDROXYACID_DH_3"/>
    <property type="match status" value="1"/>
</dbReference>
<dbReference type="InterPro" id="IPR036291">
    <property type="entry name" value="NAD(P)-bd_dom_sf"/>
</dbReference>
<dbReference type="GO" id="GO:0051287">
    <property type="term" value="F:NAD binding"/>
    <property type="evidence" value="ECO:0007669"/>
    <property type="project" value="InterPro"/>
</dbReference>
<dbReference type="PROSITE" id="PS00670">
    <property type="entry name" value="D_2_HYDROXYACID_DH_2"/>
    <property type="match status" value="1"/>
</dbReference>
<protein>
    <recommendedName>
        <fullName evidence="3">D-isomer specific 2-hydroxyacid dehydrogenase NAD-binding domain-containing protein</fullName>
    </recommendedName>
</protein>
<organism evidence="4 5">
    <name type="scientific">Inquilinus limosus MP06</name>
    <dbReference type="NCBI Taxonomy" id="1398085"/>
    <lineage>
        <taxon>Bacteria</taxon>
        <taxon>Pseudomonadati</taxon>
        <taxon>Pseudomonadota</taxon>
        <taxon>Alphaproteobacteria</taxon>
        <taxon>Rhodospirillales</taxon>
        <taxon>Rhodospirillaceae</taxon>
        <taxon>Inquilinus</taxon>
    </lineage>
</organism>
<dbReference type="GO" id="GO:0016616">
    <property type="term" value="F:oxidoreductase activity, acting on the CH-OH group of donors, NAD or NADP as acceptor"/>
    <property type="evidence" value="ECO:0007669"/>
    <property type="project" value="UniProtKB-ARBA"/>
</dbReference>
<evidence type="ECO:0000313" key="5">
    <source>
        <dbReference type="Proteomes" id="UP000029995"/>
    </source>
</evidence>
<proteinExistence type="predicted"/>